<proteinExistence type="predicted"/>
<name>C6HAR7_AJECH</name>
<protein>
    <submittedName>
        <fullName evidence="2">Uncharacterized protein</fullName>
    </submittedName>
</protein>
<reference evidence="3" key="1">
    <citation type="submission" date="2009-05" db="EMBL/GenBank/DDBJ databases">
        <title>The genome sequence of Ajellomyces capsulatus strain H143.</title>
        <authorList>
            <person name="Champion M."/>
            <person name="Cuomo C.A."/>
            <person name="Ma L.-J."/>
            <person name="Henn M.R."/>
            <person name="Sil A."/>
            <person name="Goldman B."/>
            <person name="Young S.K."/>
            <person name="Kodira C.D."/>
            <person name="Zeng Q."/>
            <person name="Koehrsen M."/>
            <person name="Alvarado L."/>
            <person name="Berlin A.M."/>
            <person name="Borenstein D."/>
            <person name="Chen Z."/>
            <person name="Engels R."/>
            <person name="Freedman E."/>
            <person name="Gellesch M."/>
            <person name="Goldberg J."/>
            <person name="Griggs A."/>
            <person name="Gujja S."/>
            <person name="Heiman D.I."/>
            <person name="Hepburn T.A."/>
            <person name="Howarth C."/>
            <person name="Jen D."/>
            <person name="Larson L."/>
            <person name="Lewis B."/>
            <person name="Mehta T."/>
            <person name="Park D."/>
            <person name="Pearson M."/>
            <person name="Roberts A."/>
            <person name="Saif S."/>
            <person name="Shea T.D."/>
            <person name="Shenoy N."/>
            <person name="Sisk P."/>
            <person name="Stolte C."/>
            <person name="Sykes S."/>
            <person name="Walk T."/>
            <person name="White J."/>
            <person name="Yandava C."/>
            <person name="Klein B."/>
            <person name="McEwen J.G."/>
            <person name="Puccia R."/>
            <person name="Goldman G.H."/>
            <person name="Felipe M.S."/>
            <person name="Nino-Vega G."/>
            <person name="San-Blas G."/>
            <person name="Taylor J.W."/>
            <person name="Mendoza L."/>
            <person name="Galagan J.E."/>
            <person name="Nusbaum C."/>
            <person name="Birren B.W."/>
        </authorList>
    </citation>
    <scope>NUCLEOTIDE SEQUENCE [LARGE SCALE GENOMIC DNA]</scope>
    <source>
        <strain evidence="3">H143</strain>
    </source>
</reference>
<evidence type="ECO:0000313" key="2">
    <source>
        <dbReference type="EMBL" id="EER43400.1"/>
    </source>
</evidence>
<evidence type="ECO:0000313" key="3">
    <source>
        <dbReference type="Proteomes" id="UP000002624"/>
    </source>
</evidence>
<organism evidence="2 3">
    <name type="scientific">Ajellomyces capsulatus (strain H143)</name>
    <name type="common">Darling's disease fungus</name>
    <name type="synonym">Histoplasma capsulatum</name>
    <dbReference type="NCBI Taxonomy" id="544712"/>
    <lineage>
        <taxon>Eukaryota</taxon>
        <taxon>Fungi</taxon>
        <taxon>Dikarya</taxon>
        <taxon>Ascomycota</taxon>
        <taxon>Pezizomycotina</taxon>
        <taxon>Eurotiomycetes</taxon>
        <taxon>Eurotiomycetidae</taxon>
        <taxon>Onygenales</taxon>
        <taxon>Ajellomycetaceae</taxon>
        <taxon>Histoplasma</taxon>
    </lineage>
</organism>
<dbReference type="EMBL" id="GG692421">
    <property type="protein sequence ID" value="EER43400.1"/>
    <property type="molecule type" value="Genomic_DNA"/>
</dbReference>
<dbReference type="HOGENOM" id="CLU_2157613_0_0_1"/>
<feature type="region of interest" description="Disordered" evidence="1">
    <location>
        <begin position="47"/>
        <end position="68"/>
    </location>
</feature>
<dbReference type="AlphaFoldDB" id="C6HAR7"/>
<dbReference type="VEuPathDB" id="FungiDB:HCDG_03298"/>
<evidence type="ECO:0000256" key="1">
    <source>
        <dbReference type="SAM" id="MobiDB-lite"/>
    </source>
</evidence>
<sequence length="111" mass="12526">MFISQKTYALFLHVSSILDEYEHTSRNGMNQRSGSLDKELARYSSVPFSGDGPSEMTPSARKCTSKPKSQAVEKVNIIIQRTRSCMLSTTRRAHETWRISLNMNLGVCVPE</sequence>
<accession>C6HAR7</accession>
<gene>
    <name evidence="2" type="ORF">HCDG_03298</name>
</gene>
<dbReference type="Proteomes" id="UP000002624">
    <property type="component" value="Unassembled WGS sequence"/>
</dbReference>